<feature type="domain" description="HTH luxR-type" evidence="2">
    <location>
        <begin position="185"/>
        <end position="248"/>
    </location>
</feature>
<dbReference type="GeneID" id="90157986"/>
<dbReference type="PRINTS" id="PR00038">
    <property type="entry name" value="HTHLUXR"/>
</dbReference>
<dbReference type="SMART" id="SM00421">
    <property type="entry name" value="HTH_LUXR"/>
    <property type="match status" value="1"/>
</dbReference>
<dbReference type="InterPro" id="IPR039420">
    <property type="entry name" value="WalR-like"/>
</dbReference>
<protein>
    <submittedName>
        <fullName evidence="3">Helix-turn-helix transcriptional regulator</fullName>
    </submittedName>
</protein>
<dbReference type="OMA" id="HTHLEVE"/>
<dbReference type="Gene3D" id="1.10.10.10">
    <property type="entry name" value="Winged helix-like DNA-binding domain superfamily/Winged helix DNA-binding domain"/>
    <property type="match status" value="1"/>
</dbReference>
<accession>A0A846WGW3</accession>
<dbReference type="InterPro" id="IPR000792">
    <property type="entry name" value="Tscrpt_reg_LuxR_C"/>
</dbReference>
<dbReference type="PROSITE" id="PS50043">
    <property type="entry name" value="HTH_LUXR_2"/>
    <property type="match status" value="1"/>
</dbReference>
<dbReference type="Proteomes" id="UP000563898">
    <property type="component" value="Unassembled WGS sequence"/>
</dbReference>
<dbReference type="PANTHER" id="PTHR43214:SF43">
    <property type="entry name" value="TWO-COMPONENT RESPONSE REGULATOR"/>
    <property type="match status" value="1"/>
</dbReference>
<keyword evidence="1" id="KW-0238">DNA-binding</keyword>
<dbReference type="Pfam" id="PF00196">
    <property type="entry name" value="GerE"/>
    <property type="match status" value="1"/>
</dbReference>
<gene>
    <name evidence="3" type="ORF">HGA05_00910</name>
</gene>
<organism evidence="3 4">
    <name type="scientific">Gordonia polyisoprenivorans</name>
    <dbReference type="NCBI Taxonomy" id="84595"/>
    <lineage>
        <taxon>Bacteria</taxon>
        <taxon>Bacillati</taxon>
        <taxon>Actinomycetota</taxon>
        <taxon>Actinomycetes</taxon>
        <taxon>Mycobacteriales</taxon>
        <taxon>Gordoniaceae</taxon>
        <taxon>Gordonia</taxon>
    </lineage>
</organism>
<evidence type="ECO:0000313" key="3">
    <source>
        <dbReference type="EMBL" id="NKY00140.1"/>
    </source>
</evidence>
<proteinExistence type="predicted"/>
<evidence type="ECO:0000259" key="2">
    <source>
        <dbReference type="PROSITE" id="PS50043"/>
    </source>
</evidence>
<dbReference type="GO" id="GO:0006355">
    <property type="term" value="P:regulation of DNA-templated transcription"/>
    <property type="evidence" value="ECO:0007669"/>
    <property type="project" value="InterPro"/>
</dbReference>
<evidence type="ECO:0000313" key="4">
    <source>
        <dbReference type="Proteomes" id="UP000563898"/>
    </source>
</evidence>
<dbReference type="CDD" id="cd06170">
    <property type="entry name" value="LuxR_C_like"/>
    <property type="match status" value="1"/>
</dbReference>
<dbReference type="AlphaFoldDB" id="A0A846WGW3"/>
<dbReference type="InterPro" id="IPR036388">
    <property type="entry name" value="WH-like_DNA-bd_sf"/>
</dbReference>
<name>A0A846WGW3_9ACTN</name>
<reference evidence="3 4" key="1">
    <citation type="submission" date="2020-04" db="EMBL/GenBank/DDBJ databases">
        <title>MicrobeNet Type strains.</title>
        <authorList>
            <person name="Nicholson A.C."/>
        </authorList>
    </citation>
    <scope>NUCLEOTIDE SEQUENCE [LARGE SCALE GENOMIC DNA]</scope>
    <source>
        <strain evidence="3 4">ATCC BAA-14</strain>
    </source>
</reference>
<dbReference type="RefSeq" id="WP_006372496.1">
    <property type="nucleotide sequence ID" value="NZ_CP116236.1"/>
</dbReference>
<dbReference type="GO" id="GO:0003677">
    <property type="term" value="F:DNA binding"/>
    <property type="evidence" value="ECO:0007669"/>
    <property type="project" value="UniProtKB-KW"/>
</dbReference>
<dbReference type="PANTHER" id="PTHR43214">
    <property type="entry name" value="TWO-COMPONENT RESPONSE REGULATOR"/>
    <property type="match status" value="1"/>
</dbReference>
<sequence length="248" mass="27578">MPGARSTGRDHTHLEVEDYDRIFGVLERVQDAESLTEFTGELHEALGTRFDLRNTTCFTGPTYDALFDDPQPVLQGRMLPLFRIYHAGLRYDDVFRLPEAHAILARTAALSAHELKDLPTPTRDYLARLRDSDLDGVRTIYLRHPGGHSLIGLFSHEAHPPKADMAVLRLLGKQLAAIARHLPEHRAPALTKLTRRQQEVAQLVAQGLTNAEIAAVLVVAEDTVKKHMSQILAVTGCRSRTELALCLG</sequence>
<comment type="caution">
    <text evidence="3">The sequence shown here is derived from an EMBL/GenBank/DDBJ whole genome shotgun (WGS) entry which is preliminary data.</text>
</comment>
<evidence type="ECO:0000256" key="1">
    <source>
        <dbReference type="ARBA" id="ARBA00023125"/>
    </source>
</evidence>
<dbReference type="InterPro" id="IPR016032">
    <property type="entry name" value="Sig_transdc_resp-reg_C-effctor"/>
</dbReference>
<dbReference type="EMBL" id="JAAXPC010000001">
    <property type="protein sequence ID" value="NKY00140.1"/>
    <property type="molecule type" value="Genomic_DNA"/>
</dbReference>
<dbReference type="SUPFAM" id="SSF46894">
    <property type="entry name" value="C-terminal effector domain of the bipartite response regulators"/>
    <property type="match status" value="1"/>
</dbReference>